<evidence type="ECO:0000313" key="3">
    <source>
        <dbReference type="Proteomes" id="UP000001918"/>
    </source>
</evidence>
<dbReference type="STRING" id="471852.Tcur_0750"/>
<protein>
    <submittedName>
        <fullName evidence="2">Uncharacterized protein</fullName>
    </submittedName>
</protein>
<organism evidence="2 3">
    <name type="scientific">Thermomonospora curvata (strain ATCC 19995 / DSM 43183 / JCM 3096 / KCTC 9072 / NBRC 15933 / NCIMB 10081 / Henssen B9)</name>
    <dbReference type="NCBI Taxonomy" id="471852"/>
    <lineage>
        <taxon>Bacteria</taxon>
        <taxon>Bacillati</taxon>
        <taxon>Actinomycetota</taxon>
        <taxon>Actinomycetes</taxon>
        <taxon>Streptosporangiales</taxon>
        <taxon>Thermomonosporaceae</taxon>
        <taxon>Thermomonospora</taxon>
    </lineage>
</organism>
<dbReference type="HOGENOM" id="CLU_3359013_0_0_11"/>
<proteinExistence type="predicted"/>
<feature type="compositionally biased region" description="Basic and acidic residues" evidence="1">
    <location>
        <begin position="1"/>
        <end position="24"/>
    </location>
</feature>
<evidence type="ECO:0000313" key="2">
    <source>
        <dbReference type="EMBL" id="ACY96343.1"/>
    </source>
</evidence>
<name>D1A5I3_THECD</name>
<evidence type="ECO:0000256" key="1">
    <source>
        <dbReference type="SAM" id="MobiDB-lite"/>
    </source>
</evidence>
<feature type="region of interest" description="Disordered" evidence="1">
    <location>
        <begin position="1"/>
        <end position="36"/>
    </location>
</feature>
<keyword evidence="3" id="KW-1185">Reference proteome</keyword>
<accession>D1A5I3</accession>
<dbReference type="Proteomes" id="UP000001918">
    <property type="component" value="Chromosome"/>
</dbReference>
<sequence>MGKHEGGPKKDKPFEPKPPTREQGDAQTQGGGKREK</sequence>
<reference evidence="2 3" key="1">
    <citation type="journal article" date="2011" name="Stand. Genomic Sci.">
        <title>Complete genome sequence of Thermomonospora curvata type strain (B9).</title>
        <authorList>
            <person name="Chertkov O."/>
            <person name="Sikorski J."/>
            <person name="Nolan M."/>
            <person name="Lapidus A."/>
            <person name="Lucas S."/>
            <person name="Del Rio T.G."/>
            <person name="Tice H."/>
            <person name="Cheng J.F."/>
            <person name="Goodwin L."/>
            <person name="Pitluck S."/>
            <person name="Liolios K."/>
            <person name="Ivanova N."/>
            <person name="Mavromatis K."/>
            <person name="Mikhailova N."/>
            <person name="Ovchinnikova G."/>
            <person name="Pati A."/>
            <person name="Chen A."/>
            <person name="Palaniappan K."/>
            <person name="Djao O.D."/>
            <person name="Land M."/>
            <person name="Hauser L."/>
            <person name="Chang Y.J."/>
            <person name="Jeffries C.D."/>
            <person name="Brettin T."/>
            <person name="Han C."/>
            <person name="Detter J.C."/>
            <person name="Rohde M."/>
            <person name="Goker M."/>
            <person name="Woyke T."/>
            <person name="Bristow J."/>
            <person name="Eisen J.A."/>
            <person name="Markowitz V."/>
            <person name="Hugenholtz P."/>
            <person name="Klenk H.P."/>
            <person name="Kyrpides N.C."/>
        </authorList>
    </citation>
    <scope>NUCLEOTIDE SEQUENCE [LARGE SCALE GENOMIC DNA]</scope>
    <source>
        <strain evidence="3">ATCC 19995 / DSM 43183 / JCM 3096 / KCTC 9072 / NBRC 15933 / NCIMB 10081 / Henssen B9</strain>
    </source>
</reference>
<dbReference type="EMBL" id="CP001738">
    <property type="protein sequence ID" value="ACY96343.1"/>
    <property type="molecule type" value="Genomic_DNA"/>
</dbReference>
<dbReference type="KEGG" id="tcu:Tcur_0750"/>
<dbReference type="AlphaFoldDB" id="D1A5I3"/>
<gene>
    <name evidence="2" type="ordered locus">Tcur_0750</name>
</gene>